<dbReference type="EMBL" id="CAJOBC010093947">
    <property type="protein sequence ID" value="CAF4421028.1"/>
    <property type="molecule type" value="Genomic_DNA"/>
</dbReference>
<organism evidence="4 7">
    <name type="scientific">Didymodactylos carnosus</name>
    <dbReference type="NCBI Taxonomy" id="1234261"/>
    <lineage>
        <taxon>Eukaryota</taxon>
        <taxon>Metazoa</taxon>
        <taxon>Spiralia</taxon>
        <taxon>Gnathifera</taxon>
        <taxon>Rotifera</taxon>
        <taxon>Eurotatoria</taxon>
        <taxon>Bdelloidea</taxon>
        <taxon>Philodinida</taxon>
        <taxon>Philodinidae</taxon>
        <taxon>Didymodactylos</taxon>
    </lineage>
</organism>
<evidence type="ECO:0000256" key="1">
    <source>
        <dbReference type="SAM" id="MobiDB-lite"/>
    </source>
</evidence>
<feature type="compositionally biased region" description="Low complexity" evidence="1">
    <location>
        <begin position="1"/>
        <end position="14"/>
    </location>
</feature>
<accession>A0A815XMI2</accession>
<comment type="caution">
    <text evidence="4">The sequence shown here is derived from an EMBL/GenBank/DDBJ whole genome shotgun (WGS) entry which is preliminary data.</text>
</comment>
<evidence type="ECO:0000313" key="6">
    <source>
        <dbReference type="EMBL" id="CAF4421028.1"/>
    </source>
</evidence>
<evidence type="ECO:0000313" key="3">
    <source>
        <dbReference type="EMBL" id="CAF1534203.1"/>
    </source>
</evidence>
<name>A0A815XMI2_9BILA</name>
<dbReference type="Proteomes" id="UP000681722">
    <property type="component" value="Unassembled WGS sequence"/>
</dbReference>
<evidence type="ECO:0000313" key="7">
    <source>
        <dbReference type="Proteomes" id="UP000663829"/>
    </source>
</evidence>
<evidence type="ECO:0000256" key="2">
    <source>
        <dbReference type="SAM" id="Phobius"/>
    </source>
</evidence>
<evidence type="ECO:0000313" key="5">
    <source>
        <dbReference type="EMBL" id="CAF4321564.1"/>
    </source>
</evidence>
<dbReference type="EMBL" id="CAJNOK010037889">
    <property type="protein sequence ID" value="CAF1534203.1"/>
    <property type="molecule type" value="Genomic_DNA"/>
</dbReference>
<protein>
    <submittedName>
        <fullName evidence="4">Uncharacterized protein</fullName>
    </submittedName>
</protein>
<gene>
    <name evidence="4" type="ORF">GPM918_LOCUS39685</name>
    <name evidence="3" type="ORF">OVA965_LOCUS38417</name>
    <name evidence="6" type="ORF">SRO942_LOCUS40578</name>
    <name evidence="5" type="ORF">TMI583_LOCUS39604</name>
</gene>
<dbReference type="Proteomes" id="UP000663829">
    <property type="component" value="Unassembled WGS sequence"/>
</dbReference>
<dbReference type="Proteomes" id="UP000677228">
    <property type="component" value="Unassembled WGS sequence"/>
</dbReference>
<feature type="region of interest" description="Disordered" evidence="1">
    <location>
        <begin position="1"/>
        <end position="23"/>
    </location>
</feature>
<evidence type="ECO:0000313" key="4">
    <source>
        <dbReference type="EMBL" id="CAF1559666.1"/>
    </source>
</evidence>
<dbReference type="EMBL" id="CAJNOQ010028206">
    <property type="protein sequence ID" value="CAF1559666.1"/>
    <property type="molecule type" value="Genomic_DNA"/>
</dbReference>
<feature type="transmembrane region" description="Helical" evidence="2">
    <location>
        <begin position="91"/>
        <end position="110"/>
    </location>
</feature>
<sequence>MSVSSIVRPSISSVAGVSPSTDLSRPSIQLFHPPRLSTTSQQHLNNGCLPSSTLGRLSQAEVLSQTFTVGGHHSSNTNLKCSEILRLKLKYYLLTLTLTILLAFLLIITIELSMQVFHFNPTTTIITNTTINKTIYKTELKIHSYFFCTWIFNFLLLSCFPLQITIYKYCVSKTTTTTIR</sequence>
<keyword evidence="2" id="KW-0472">Membrane</keyword>
<proteinExistence type="predicted"/>
<dbReference type="Proteomes" id="UP000682733">
    <property type="component" value="Unassembled WGS sequence"/>
</dbReference>
<feature type="transmembrane region" description="Helical" evidence="2">
    <location>
        <begin position="142"/>
        <end position="164"/>
    </location>
</feature>
<reference evidence="4" key="1">
    <citation type="submission" date="2021-02" db="EMBL/GenBank/DDBJ databases">
        <authorList>
            <person name="Nowell W R."/>
        </authorList>
    </citation>
    <scope>NUCLEOTIDE SEQUENCE</scope>
</reference>
<keyword evidence="7" id="KW-1185">Reference proteome</keyword>
<keyword evidence="2" id="KW-0812">Transmembrane</keyword>
<dbReference type="AlphaFoldDB" id="A0A815XMI2"/>
<dbReference type="EMBL" id="CAJOBA010060152">
    <property type="protein sequence ID" value="CAF4321564.1"/>
    <property type="molecule type" value="Genomic_DNA"/>
</dbReference>
<keyword evidence="2" id="KW-1133">Transmembrane helix</keyword>